<feature type="transmembrane region" description="Helical" evidence="1">
    <location>
        <begin position="132"/>
        <end position="150"/>
    </location>
</feature>
<evidence type="ECO:0000313" key="3">
    <source>
        <dbReference type="Proteomes" id="UP000632659"/>
    </source>
</evidence>
<dbReference type="PANTHER" id="PTHR42867:SF1">
    <property type="entry name" value="MEMBRANE PROTEIN-RELATED"/>
    <property type="match status" value="1"/>
</dbReference>
<dbReference type="AlphaFoldDB" id="A0A8J6PCE2"/>
<organism evidence="2 3">
    <name type="scientific">Massiliimalia timonensis</name>
    <dbReference type="NCBI Taxonomy" id="1987501"/>
    <lineage>
        <taxon>Bacteria</taxon>
        <taxon>Bacillati</taxon>
        <taxon>Bacillota</taxon>
        <taxon>Clostridia</taxon>
        <taxon>Eubacteriales</taxon>
        <taxon>Oscillospiraceae</taxon>
        <taxon>Massiliimalia</taxon>
    </lineage>
</organism>
<dbReference type="Proteomes" id="UP000632659">
    <property type="component" value="Unassembled WGS sequence"/>
</dbReference>
<evidence type="ECO:0000256" key="1">
    <source>
        <dbReference type="SAM" id="Phobius"/>
    </source>
</evidence>
<comment type="caution">
    <text evidence="2">The sequence shown here is derived from an EMBL/GenBank/DDBJ whole genome shotgun (WGS) entry which is preliminary data.</text>
</comment>
<reference evidence="2" key="1">
    <citation type="submission" date="2020-08" db="EMBL/GenBank/DDBJ databases">
        <title>Genome public.</title>
        <authorList>
            <person name="Liu C."/>
            <person name="Sun Q."/>
        </authorList>
    </citation>
    <scope>NUCLEOTIDE SEQUENCE</scope>
    <source>
        <strain evidence="2">NSJ-15</strain>
    </source>
</reference>
<gene>
    <name evidence="2" type="ORF">H8702_01970</name>
</gene>
<keyword evidence="1" id="KW-0812">Transmembrane</keyword>
<name>A0A8J6PCE2_9FIRM</name>
<feature type="transmembrane region" description="Helical" evidence="1">
    <location>
        <begin position="193"/>
        <end position="212"/>
    </location>
</feature>
<dbReference type="InterPro" id="IPR010787">
    <property type="entry name" value="DUF1385"/>
</dbReference>
<keyword evidence="1" id="KW-1133">Transmembrane helix</keyword>
<feature type="transmembrane region" description="Helical" evidence="1">
    <location>
        <begin position="218"/>
        <end position="239"/>
    </location>
</feature>
<keyword evidence="1" id="KW-0472">Membrane</keyword>
<proteinExistence type="predicted"/>
<evidence type="ECO:0000313" key="2">
    <source>
        <dbReference type="EMBL" id="MBC8609886.1"/>
    </source>
</evidence>
<feature type="transmembrane region" description="Helical" evidence="1">
    <location>
        <begin position="92"/>
        <end position="120"/>
    </location>
</feature>
<keyword evidence="3" id="KW-1185">Reference proteome</keyword>
<dbReference type="PANTHER" id="PTHR42867">
    <property type="entry name" value="MEMBRANE PROTEIN-RELATED"/>
    <property type="match status" value="1"/>
</dbReference>
<accession>A0A8J6PCE2</accession>
<sequence length="293" mass="33358">MMRGVRQTAMAVRKPDQSIDVEVWDNRAKPGSSRWKRIPFVRGIFNMIDSLLIGYRCLMKSAEVSGMELEEEEPSKFDLWLEKHFGDKLMKYVSWLSAILGVVLAVVLFMLLPTVVVWGLDKLFPVGVWKGLIEGVIKIVIFILYMYLVGKIPDMRRMFQYHGAEHKTIACYEAGEELTVENIKKHSRFHPRCGTSFLILVLILGILIFSAVTWSNPLIRTLLKLALLPVVIGIAYELIKLAGRYDNLFTKIISFPGLKLQHLTTNEPDGDQIEVAIASLKPVLPQTEGEDRW</sequence>
<dbReference type="OrthoDB" id="9784805at2"/>
<protein>
    <submittedName>
        <fullName evidence="2">DUF1385 domain-containing protein</fullName>
    </submittedName>
</protein>
<dbReference type="Pfam" id="PF07136">
    <property type="entry name" value="DUF1385"/>
    <property type="match status" value="1"/>
</dbReference>
<dbReference type="EMBL" id="JACRTL010000001">
    <property type="protein sequence ID" value="MBC8609886.1"/>
    <property type="molecule type" value="Genomic_DNA"/>
</dbReference>